<dbReference type="InterPro" id="IPR016181">
    <property type="entry name" value="Acyl_CoA_acyltransferase"/>
</dbReference>
<dbReference type="InterPro" id="IPR000182">
    <property type="entry name" value="GNAT_dom"/>
</dbReference>
<feature type="domain" description="N-acetyltransferase" evidence="1">
    <location>
        <begin position="1"/>
        <end position="154"/>
    </location>
</feature>
<dbReference type="GO" id="GO:0016747">
    <property type="term" value="F:acyltransferase activity, transferring groups other than amino-acyl groups"/>
    <property type="evidence" value="ECO:0007669"/>
    <property type="project" value="InterPro"/>
</dbReference>
<dbReference type="AlphaFoldDB" id="A0A9X5BLT9"/>
<proteinExistence type="predicted"/>
<reference evidence="2" key="1">
    <citation type="submission" date="2018-09" db="EMBL/GenBank/DDBJ databases">
        <title>Murine metabolic-syndrome-specific gut microbial biobank.</title>
        <authorList>
            <person name="Liu C."/>
        </authorList>
    </citation>
    <scope>NUCLEOTIDE SEQUENCE</scope>
    <source>
        <strain evidence="2">D42-62</strain>
    </source>
</reference>
<protein>
    <submittedName>
        <fullName evidence="2">GNAT family N-acetyltransferase</fullName>
    </submittedName>
</protein>
<dbReference type="Pfam" id="PF00583">
    <property type="entry name" value="Acetyltransf_1"/>
    <property type="match status" value="1"/>
</dbReference>
<dbReference type="Gene3D" id="3.40.630.30">
    <property type="match status" value="1"/>
</dbReference>
<dbReference type="SUPFAM" id="SSF55729">
    <property type="entry name" value="Acyl-CoA N-acyltransferases (Nat)"/>
    <property type="match status" value="1"/>
</dbReference>
<organism evidence="2 3">
    <name type="scientific">Parablautia muri</name>
    <dbReference type="NCBI Taxonomy" id="2320879"/>
    <lineage>
        <taxon>Bacteria</taxon>
        <taxon>Bacillati</taxon>
        <taxon>Bacillota</taxon>
        <taxon>Clostridia</taxon>
        <taxon>Lachnospirales</taxon>
        <taxon>Lachnospiraceae</taxon>
        <taxon>Parablautia</taxon>
    </lineage>
</organism>
<evidence type="ECO:0000313" key="2">
    <source>
        <dbReference type="EMBL" id="NBJ95107.1"/>
    </source>
</evidence>
<evidence type="ECO:0000259" key="1">
    <source>
        <dbReference type="PROSITE" id="PS51186"/>
    </source>
</evidence>
<name>A0A9X5BLT9_9FIRM</name>
<dbReference type="OrthoDB" id="119498at2"/>
<dbReference type="CDD" id="cd04301">
    <property type="entry name" value="NAT_SF"/>
    <property type="match status" value="1"/>
</dbReference>
<comment type="caution">
    <text evidence="2">The sequence shown here is derived from an EMBL/GenBank/DDBJ whole genome shotgun (WGS) entry which is preliminary data.</text>
</comment>
<dbReference type="EMBL" id="QZDT01000065">
    <property type="protein sequence ID" value="NBJ95107.1"/>
    <property type="molecule type" value="Genomic_DNA"/>
</dbReference>
<sequence length="154" mass="18000">MVEYAKTADIASLTELRLAYLDEEHGKLSGDDIEIIKRELPRYFMRNLNQNIFCYFVREQEEIAACTFLLVVEKPMSPAFITGKTGTVLNVYTRPVYRHKGYARQIMEKLLSEAVEKNLSLVELKSTKDGYRLYQSVGFVDDVPKYHLMKWYNQ</sequence>
<dbReference type="PROSITE" id="PS51186">
    <property type="entry name" value="GNAT"/>
    <property type="match status" value="1"/>
</dbReference>
<dbReference type="RefSeq" id="WP_160562060.1">
    <property type="nucleotide sequence ID" value="NZ_QZDT01000065.1"/>
</dbReference>
<keyword evidence="3" id="KW-1185">Reference proteome</keyword>
<gene>
    <name evidence="2" type="ORF">D5281_21765</name>
</gene>
<accession>A0A9X5BLT9</accession>
<evidence type="ECO:0000313" key="3">
    <source>
        <dbReference type="Proteomes" id="UP001154420"/>
    </source>
</evidence>
<dbReference type="Proteomes" id="UP001154420">
    <property type="component" value="Unassembled WGS sequence"/>
</dbReference>